<dbReference type="Pfam" id="PF00698">
    <property type="entry name" value="Acyl_transf_1"/>
    <property type="match status" value="1"/>
</dbReference>
<dbReference type="SUPFAM" id="SSF53474">
    <property type="entry name" value="alpha/beta-Hydrolases"/>
    <property type="match status" value="1"/>
</dbReference>
<evidence type="ECO:0000256" key="6">
    <source>
        <dbReference type="SAM" id="MobiDB-lite"/>
    </source>
</evidence>
<dbReference type="Pfam" id="PF00975">
    <property type="entry name" value="Thioesterase"/>
    <property type="match status" value="1"/>
</dbReference>
<dbReference type="InterPro" id="IPR029058">
    <property type="entry name" value="AB_hydrolase_fold"/>
</dbReference>
<evidence type="ECO:0000313" key="11">
    <source>
        <dbReference type="Proteomes" id="UP001149165"/>
    </source>
</evidence>
<dbReference type="InterPro" id="IPR049900">
    <property type="entry name" value="PKS_mFAS_DH"/>
</dbReference>
<evidence type="ECO:0000256" key="2">
    <source>
        <dbReference type="ARBA" id="ARBA00022553"/>
    </source>
</evidence>
<evidence type="ECO:0000259" key="9">
    <source>
        <dbReference type="PROSITE" id="PS52019"/>
    </source>
</evidence>
<dbReference type="InterPro" id="IPR030918">
    <property type="entry name" value="PT_fungal_PKS"/>
</dbReference>
<dbReference type="InterPro" id="IPR014031">
    <property type="entry name" value="Ketoacyl_synth_C"/>
</dbReference>
<keyword evidence="1" id="KW-0596">Phosphopantetheine</keyword>
<dbReference type="Gene3D" id="3.40.366.10">
    <property type="entry name" value="Malonyl-Coenzyme A Acyl Carrier Protein, domain 2"/>
    <property type="match status" value="2"/>
</dbReference>
<dbReference type="Gene3D" id="3.10.129.110">
    <property type="entry name" value="Polyketide synthase dehydratase"/>
    <property type="match status" value="1"/>
</dbReference>
<dbReference type="InterPro" id="IPR014043">
    <property type="entry name" value="Acyl_transferase_dom"/>
</dbReference>
<dbReference type="Gene3D" id="1.10.1200.10">
    <property type="entry name" value="ACP-like"/>
    <property type="match status" value="1"/>
</dbReference>
<dbReference type="SUPFAM" id="SSF52151">
    <property type="entry name" value="FabD/lysophospholipase-like"/>
    <property type="match status" value="1"/>
</dbReference>
<dbReference type="Gene3D" id="3.30.70.3290">
    <property type="match status" value="1"/>
</dbReference>
<dbReference type="GO" id="GO:0031177">
    <property type="term" value="F:phosphopantetheine binding"/>
    <property type="evidence" value="ECO:0007669"/>
    <property type="project" value="InterPro"/>
</dbReference>
<dbReference type="InterPro" id="IPR016036">
    <property type="entry name" value="Malonyl_transacylase_ACP-bd"/>
</dbReference>
<dbReference type="SUPFAM" id="SSF55048">
    <property type="entry name" value="Probable ACP-binding domain of malonyl-CoA ACP transacylase"/>
    <property type="match status" value="1"/>
</dbReference>
<dbReference type="GO" id="GO:0032259">
    <property type="term" value="P:methylation"/>
    <property type="evidence" value="ECO:0007669"/>
    <property type="project" value="UniProtKB-KW"/>
</dbReference>
<feature type="domain" description="Carrier" evidence="7">
    <location>
        <begin position="1675"/>
        <end position="1752"/>
    </location>
</feature>
<dbReference type="OrthoDB" id="329835at2759"/>
<dbReference type="GO" id="GO:0004315">
    <property type="term" value="F:3-oxoacyl-[acyl-carrier-protein] synthase activity"/>
    <property type="evidence" value="ECO:0007669"/>
    <property type="project" value="InterPro"/>
</dbReference>
<evidence type="ECO:0000256" key="5">
    <source>
        <dbReference type="PROSITE-ProRule" id="PRU01363"/>
    </source>
</evidence>
<keyword evidence="11" id="KW-1185">Reference proteome</keyword>
<keyword evidence="2" id="KW-0597">Phosphoprotein</keyword>
<dbReference type="EMBL" id="JAPQKH010000007">
    <property type="protein sequence ID" value="KAJ5087586.1"/>
    <property type="molecule type" value="Genomic_DNA"/>
</dbReference>
<keyword evidence="3" id="KW-0489">Methyltransferase</keyword>
<dbReference type="Proteomes" id="UP001149165">
    <property type="component" value="Unassembled WGS sequence"/>
</dbReference>
<dbReference type="SUPFAM" id="SSF53901">
    <property type="entry name" value="Thiolase-like"/>
    <property type="match status" value="1"/>
</dbReference>
<proteinExistence type="predicted"/>
<dbReference type="Pfam" id="PF16073">
    <property type="entry name" value="SAT"/>
    <property type="match status" value="1"/>
</dbReference>
<dbReference type="SMART" id="SM00825">
    <property type="entry name" value="PKS_KS"/>
    <property type="match status" value="1"/>
</dbReference>
<dbReference type="InterPro" id="IPR050091">
    <property type="entry name" value="PKS_NRPS_Biosynth_Enz"/>
</dbReference>
<dbReference type="InterPro" id="IPR020806">
    <property type="entry name" value="PKS_PP-bd"/>
</dbReference>
<dbReference type="CDD" id="cd00833">
    <property type="entry name" value="PKS"/>
    <property type="match status" value="1"/>
</dbReference>
<dbReference type="PROSITE" id="PS00606">
    <property type="entry name" value="KS3_1"/>
    <property type="match status" value="1"/>
</dbReference>
<dbReference type="InterPro" id="IPR001031">
    <property type="entry name" value="Thioesterase"/>
</dbReference>
<dbReference type="GO" id="GO:0006633">
    <property type="term" value="P:fatty acid biosynthetic process"/>
    <property type="evidence" value="ECO:0007669"/>
    <property type="project" value="InterPro"/>
</dbReference>
<dbReference type="PROSITE" id="PS52019">
    <property type="entry name" value="PKS_MFAS_DH"/>
    <property type="match status" value="1"/>
</dbReference>
<dbReference type="Pfam" id="PF00550">
    <property type="entry name" value="PP-binding"/>
    <property type="match status" value="1"/>
</dbReference>
<dbReference type="InterPro" id="IPR009081">
    <property type="entry name" value="PP-bd_ACP"/>
</dbReference>
<feature type="active site" description="Proton acceptor; for dehydratase activity" evidence="5">
    <location>
        <position position="1341"/>
    </location>
</feature>
<dbReference type="Gene3D" id="3.40.50.1820">
    <property type="entry name" value="alpha/beta hydrolase"/>
    <property type="match status" value="1"/>
</dbReference>
<sequence>MVEVKSKEVTQVLLFGDQTVDKLPAIKSLVDHSANSVLLNRFLRQACDIVQIEVSGLRPHERTNISNFDSLLALAEDNAQQQDPNEIVATILMGVARIGELIWHAERDSSILGSSQNATHILGLCTGEIVAAIPAASENLPELYSLSVEAVGILCRFARDVIRRSVLVDSTNDSLATTFVGIPISTVQPILDEFHFSEKIPTLNQVAVGFVAQGWVTLFGPPTTTQKLLNWSEVLNEAPRVPSDARGGVHMPHMPELDEIEIVGPSPLFDKTLPPTAIVWSPYNCQQRQGGTLRQLLSEIIRDVTQKPLLLKDTIAALGEHLSSHASVNITAAGYTPHLPVIHRAFLSRGITCTITEDGQNNDQTPQNLRDGTGRFAIVGMSGRFPGSESVADYWQSLLDAERFVREIPNERFNLDKWFDPTGKQKNATVNRSGAFLDRPGAFDHRLFNMSPREAFQADPLHRLFLTVCYEALETSGYSPNATPSSQSNRIATYFGQTSDDWRDLLLTEGVDIYYAPGICRAFGPSRVNYHFKWGGPSYGIDSACASSVTAISLACASLTSRECDMALAGGGSILNSPAPFAGLSRGGLLSPEKGCETYHDEADGYVRGEGVGVVVLKRLEDAIAENDNILGVIAGAARNYSSDASSISHPSPDAQQRLYRQVLHQSGTDPSSVGYVEMHGTGTQAGDAAEMSSVLRTFAGGRSRDNPLVVGAVKANIGHGEAAAGVCALIKAVMMFRDGKIPPQPGMPFQINRGFPDLARMNVHIAGNDMFLGPSADRDGKRRIFLNSFDASVCTSYNTVNDYLLKYKKGGNSCLLLEEPPKVAPKHQDPRPHHIVTLSARTPKSIRDIMVRYHEYIQKNPGISLADIAYSSTARRMHSTLRVSFVATSLSELSAKLEAAIATIQSNPPRKAGSNSVVFAFTGQGSQYAGMGRQLWKHSQEFRRLIESYQAISLALELPQFIDLISQDTVDLTSISAVSIQLSIVAVEIAIAKLWISWGVQPSMVIGHSLGEYAALCVAGVLTVSDAFALVGRRAQMLVESIPQNQAAMLAISKSAEETKSILTSTSTRCEIACLNTPQSTVVSGSLDDLEKLQEDLRDQGTRATLLRVPFAFHSSQLEPILDTFESTSNGVCYSAPSIPVASTLLGRVVHPGELGVFSPLYLRRQARELVNFIGALQASQEATIVRPGTIFLEVGPEPVCLGLVRGNLTSSVKDLQLLPSLRSGEDNWATVSNSLSALYQAGLSINWTEYHHNFVQCLSLCDLPTYCFDEKDFWEPYPDPDTAINSLPESKPEAAPSMEGFPTTSLQRIEREKNDQDKISVCFQSHTAEPHLLSAIQAHAVAGIKICSSSVFSDMALSAAHYARERLQPGSSDAIITIRSLDIRHAVVVMDINPSQIIEVEAEYIKGTTSAQVYFRTKTDESPLEDIGICEIEYSQNSADLPWKNDLSRRKLLIDSRIEALHAAGESGKGHRMLRPVIYQLFSGLVEYGKGFRGLDELVMDDKFRDAVGKVQLPALENEGNFLYSPYLLDAIVHLVGFLANCGLKYPSDIAFLSTGFDTWHLLKPLSANSLYTSYAYLEESTDGALLVGDVYVMEGTELVSVLSGIRFQRMKKTVLSRILLSAAPASGRKNTRFAPQTDADDGLLSGMTTGPSTSRVTSPPTSGVSTPGTSVDESPVLVETFLKVVSEEAGVEISELQPDMSFVDLGVDSLMTITVIAALRNETGLELSGSFFLDNATVGEATKALGANEQGGTPEEEDIQLDAPAIMPTEVHEQRVSETEPPTLVPAKALLLQGSASISEVLPLFALPDGTGSVSAYVQLPPLGESRRMYGLESPFVRQESASLAQLSLESLVDSFVRAIRQIQPDGPYMLIGCSTGATFAFEVARILLEAGQTIQELVLGGPAPVPASDKLQNLSVGVEQVDQSGLLGGGMRGGSQALQQKSHLAASLQALTKYQPQRMPAGRSPSRTTIIMPTKGLHSKVSDASIKASEFLSWVNTNWSNPEKIGWVNLLSESEVLELDSDYFSMMRYPQVSQFDVSVYVVGVNV</sequence>
<dbReference type="PROSITE" id="PS50075">
    <property type="entry name" value="CARRIER"/>
    <property type="match status" value="1"/>
</dbReference>
<feature type="region of interest" description="Disordered" evidence="6">
    <location>
        <begin position="1631"/>
        <end position="1675"/>
    </location>
</feature>
<dbReference type="GO" id="GO:0004312">
    <property type="term" value="F:fatty acid synthase activity"/>
    <property type="evidence" value="ECO:0007669"/>
    <property type="project" value="TreeGrafter"/>
</dbReference>
<feature type="region of interest" description="C-terminal hotdog fold" evidence="5">
    <location>
        <begin position="1471"/>
        <end position="1619"/>
    </location>
</feature>
<dbReference type="InterPro" id="IPR049551">
    <property type="entry name" value="PKS_DH_C"/>
</dbReference>
<feature type="compositionally biased region" description="Low complexity" evidence="6">
    <location>
        <begin position="1651"/>
        <end position="1674"/>
    </location>
</feature>
<dbReference type="GO" id="GO:0017000">
    <property type="term" value="P:antibiotic biosynthetic process"/>
    <property type="evidence" value="ECO:0007669"/>
    <property type="project" value="UniProtKB-ARBA"/>
</dbReference>
<dbReference type="InterPro" id="IPR006162">
    <property type="entry name" value="Ppantetheine_attach_site"/>
</dbReference>
<feature type="active site" description="Proton donor; for dehydratase activity" evidence="5">
    <location>
        <position position="1532"/>
    </location>
</feature>
<dbReference type="Gene3D" id="3.40.47.10">
    <property type="match status" value="1"/>
</dbReference>
<feature type="domain" description="PKS/mFAS DH" evidence="9">
    <location>
        <begin position="1308"/>
        <end position="1619"/>
    </location>
</feature>
<dbReference type="PROSITE" id="PS00012">
    <property type="entry name" value="PHOSPHOPANTETHEINE"/>
    <property type="match status" value="1"/>
</dbReference>
<reference evidence="10" key="2">
    <citation type="journal article" date="2023" name="IMA Fungus">
        <title>Comparative genomic study of the Penicillium genus elucidates a diverse pangenome and 15 lateral gene transfer events.</title>
        <authorList>
            <person name="Petersen C."/>
            <person name="Sorensen T."/>
            <person name="Nielsen M.R."/>
            <person name="Sondergaard T.E."/>
            <person name="Sorensen J.L."/>
            <person name="Fitzpatrick D.A."/>
            <person name="Frisvad J.C."/>
            <person name="Nielsen K.L."/>
        </authorList>
    </citation>
    <scope>NUCLEOTIDE SEQUENCE</scope>
    <source>
        <strain evidence="10">IBT 30069</strain>
    </source>
</reference>
<dbReference type="InterPro" id="IPR014030">
    <property type="entry name" value="Ketoacyl_synth_N"/>
</dbReference>
<dbReference type="GO" id="GO:0030639">
    <property type="term" value="P:polyketide biosynthetic process"/>
    <property type="evidence" value="ECO:0007669"/>
    <property type="project" value="UniProtKB-ARBA"/>
</dbReference>
<dbReference type="InterPro" id="IPR016035">
    <property type="entry name" value="Acyl_Trfase/lysoPLipase"/>
</dbReference>
<dbReference type="InterPro" id="IPR042104">
    <property type="entry name" value="PKS_dehydratase_sf"/>
</dbReference>
<evidence type="ECO:0000256" key="3">
    <source>
        <dbReference type="ARBA" id="ARBA00022603"/>
    </source>
</evidence>
<evidence type="ECO:0008006" key="12">
    <source>
        <dbReference type="Google" id="ProtNLM"/>
    </source>
</evidence>
<feature type="domain" description="Ketosynthase family 3 (KS3)" evidence="8">
    <location>
        <begin position="373"/>
        <end position="803"/>
    </location>
</feature>
<feature type="region of interest" description="N-terminal hotdog fold" evidence="5">
    <location>
        <begin position="1308"/>
        <end position="1448"/>
    </location>
</feature>
<keyword evidence="4" id="KW-0808">Transferase</keyword>
<evidence type="ECO:0000313" key="10">
    <source>
        <dbReference type="EMBL" id="KAJ5087586.1"/>
    </source>
</evidence>
<gene>
    <name evidence="10" type="ORF">N7456_011202</name>
</gene>
<dbReference type="InterPro" id="IPR018201">
    <property type="entry name" value="Ketoacyl_synth_AS"/>
</dbReference>
<dbReference type="InterPro" id="IPR020841">
    <property type="entry name" value="PKS_Beta-ketoAc_synthase_dom"/>
</dbReference>
<dbReference type="NCBIfam" id="TIGR04532">
    <property type="entry name" value="PT_fungal_PKS"/>
    <property type="match status" value="1"/>
</dbReference>
<dbReference type="PANTHER" id="PTHR43775">
    <property type="entry name" value="FATTY ACID SYNTHASE"/>
    <property type="match status" value="1"/>
</dbReference>
<evidence type="ECO:0000259" key="8">
    <source>
        <dbReference type="PROSITE" id="PS52004"/>
    </source>
</evidence>
<dbReference type="InterPro" id="IPR016039">
    <property type="entry name" value="Thiolase-like"/>
</dbReference>
<dbReference type="InterPro" id="IPR001227">
    <property type="entry name" value="Ac_transferase_dom_sf"/>
</dbReference>
<dbReference type="PROSITE" id="PS52004">
    <property type="entry name" value="KS3_2"/>
    <property type="match status" value="1"/>
</dbReference>
<dbReference type="SMART" id="SM00827">
    <property type="entry name" value="PKS_AT"/>
    <property type="match status" value="1"/>
</dbReference>
<dbReference type="SUPFAM" id="SSF47336">
    <property type="entry name" value="ACP-like"/>
    <property type="match status" value="1"/>
</dbReference>
<name>A0A9W9JZY7_9EURO</name>
<accession>A0A9W9JZY7</accession>
<dbReference type="SMART" id="SM00823">
    <property type="entry name" value="PKS_PP"/>
    <property type="match status" value="1"/>
</dbReference>
<comment type="caution">
    <text evidence="10">The sequence shown here is derived from an EMBL/GenBank/DDBJ whole genome shotgun (WGS) entry which is preliminary data.</text>
</comment>
<evidence type="ECO:0000259" key="7">
    <source>
        <dbReference type="PROSITE" id="PS50075"/>
    </source>
</evidence>
<dbReference type="Pfam" id="PF02801">
    <property type="entry name" value="Ketoacyl-synt_C"/>
    <property type="match status" value="1"/>
</dbReference>
<dbReference type="Pfam" id="PF22621">
    <property type="entry name" value="CurL-like_PKS_C"/>
    <property type="match status" value="1"/>
</dbReference>
<dbReference type="InterPro" id="IPR036736">
    <property type="entry name" value="ACP-like_sf"/>
</dbReference>
<dbReference type="GO" id="GO:0008168">
    <property type="term" value="F:methyltransferase activity"/>
    <property type="evidence" value="ECO:0007669"/>
    <property type="project" value="UniProtKB-KW"/>
</dbReference>
<evidence type="ECO:0000256" key="1">
    <source>
        <dbReference type="ARBA" id="ARBA00022450"/>
    </source>
</evidence>
<evidence type="ECO:0000256" key="4">
    <source>
        <dbReference type="ARBA" id="ARBA00022679"/>
    </source>
</evidence>
<dbReference type="PANTHER" id="PTHR43775:SF37">
    <property type="entry name" value="SI:DKEY-61P9.11"/>
    <property type="match status" value="1"/>
</dbReference>
<protein>
    <recommendedName>
        <fullName evidence="12">Polyketide synthase</fullName>
    </recommendedName>
</protein>
<dbReference type="Pfam" id="PF00109">
    <property type="entry name" value="ketoacyl-synt"/>
    <property type="match status" value="1"/>
</dbReference>
<reference evidence="10" key="1">
    <citation type="submission" date="2022-11" db="EMBL/GenBank/DDBJ databases">
        <authorList>
            <person name="Petersen C."/>
        </authorList>
    </citation>
    <scope>NUCLEOTIDE SEQUENCE</scope>
    <source>
        <strain evidence="10">IBT 30069</strain>
    </source>
</reference>
<dbReference type="Pfam" id="PF14765">
    <property type="entry name" value="PS-DH"/>
    <property type="match status" value="1"/>
</dbReference>
<dbReference type="InterPro" id="IPR032088">
    <property type="entry name" value="SAT"/>
</dbReference>
<organism evidence="10 11">
    <name type="scientific">Penicillium angulare</name>
    <dbReference type="NCBI Taxonomy" id="116970"/>
    <lineage>
        <taxon>Eukaryota</taxon>
        <taxon>Fungi</taxon>
        <taxon>Dikarya</taxon>
        <taxon>Ascomycota</taxon>
        <taxon>Pezizomycotina</taxon>
        <taxon>Eurotiomycetes</taxon>
        <taxon>Eurotiomycetidae</taxon>
        <taxon>Eurotiales</taxon>
        <taxon>Aspergillaceae</taxon>
        <taxon>Penicillium</taxon>
    </lineage>
</organism>